<accession>A0A921H1X5</accession>
<name>A0A921H1X5_9BACT</name>
<proteinExistence type="predicted"/>
<dbReference type="Pfam" id="PF16132">
    <property type="entry name" value="DUF4843"/>
    <property type="match status" value="1"/>
</dbReference>
<organism evidence="1 2">
    <name type="scientific">Butyricimonas virosa</name>
    <dbReference type="NCBI Taxonomy" id="544645"/>
    <lineage>
        <taxon>Bacteria</taxon>
        <taxon>Pseudomonadati</taxon>
        <taxon>Bacteroidota</taxon>
        <taxon>Bacteroidia</taxon>
        <taxon>Bacteroidales</taxon>
        <taxon>Odoribacteraceae</taxon>
        <taxon>Butyricimonas</taxon>
    </lineage>
</organism>
<evidence type="ECO:0000313" key="1">
    <source>
        <dbReference type="EMBL" id="HJF69869.1"/>
    </source>
</evidence>
<dbReference type="Proteomes" id="UP000742098">
    <property type="component" value="Unassembled WGS sequence"/>
</dbReference>
<evidence type="ECO:0000313" key="2">
    <source>
        <dbReference type="Proteomes" id="UP000742098"/>
    </source>
</evidence>
<dbReference type="InterPro" id="IPR032299">
    <property type="entry name" value="DUF4843"/>
</dbReference>
<protein>
    <submittedName>
        <fullName evidence="1">DUF4843 domain-containing protein</fullName>
    </submittedName>
</protein>
<reference evidence="1" key="1">
    <citation type="journal article" date="2021" name="PeerJ">
        <title>Extensive microbial diversity within the chicken gut microbiome revealed by metagenomics and culture.</title>
        <authorList>
            <person name="Gilroy R."/>
            <person name="Ravi A."/>
            <person name="Getino M."/>
            <person name="Pursley I."/>
            <person name="Horton D.L."/>
            <person name="Alikhan N.F."/>
            <person name="Baker D."/>
            <person name="Gharbi K."/>
            <person name="Hall N."/>
            <person name="Watson M."/>
            <person name="Adriaenssens E.M."/>
            <person name="Foster-Nyarko E."/>
            <person name="Jarju S."/>
            <person name="Secka A."/>
            <person name="Antonio M."/>
            <person name="Oren A."/>
            <person name="Chaudhuri R.R."/>
            <person name="La Ragione R."/>
            <person name="Hildebrand F."/>
            <person name="Pallen M.J."/>
        </authorList>
    </citation>
    <scope>NUCLEOTIDE SEQUENCE</scope>
    <source>
        <strain evidence="1">6966</strain>
    </source>
</reference>
<reference evidence="1" key="2">
    <citation type="submission" date="2021-09" db="EMBL/GenBank/DDBJ databases">
        <authorList>
            <person name="Gilroy R."/>
        </authorList>
    </citation>
    <scope>NUCLEOTIDE SEQUENCE</scope>
    <source>
        <strain evidence="1">6966</strain>
    </source>
</reference>
<sequence length="256" mass="29142">MNKIVRYMIGGLAVVLAMACERQDALMYESNPRIAFARGDNGKGQQDSVLHSFYLLPEGQKRDTVWVEVAVMGFSEDEVRPVNIVQTNAGKENAAVPGTHYVGFDDPEVVAQVAIPAHAVTARIPVILLRDPSLELGKKRIELEIRANDYFQLSVNANRKFMIQTTAMAEKPESWDKRWKINFGVWGARKMWFIINYLGFDDFENANIESPYKKYLQVKAKSRLVEYNASHEEPLCEDPYKHHENGETCKNCVVFP</sequence>
<dbReference type="PROSITE" id="PS51257">
    <property type="entry name" value="PROKAR_LIPOPROTEIN"/>
    <property type="match status" value="1"/>
</dbReference>
<comment type="caution">
    <text evidence="1">The sequence shown here is derived from an EMBL/GenBank/DDBJ whole genome shotgun (WGS) entry which is preliminary data.</text>
</comment>
<dbReference type="AlphaFoldDB" id="A0A921H1X5"/>
<dbReference type="EMBL" id="DYVS01000071">
    <property type="protein sequence ID" value="HJF69869.1"/>
    <property type="molecule type" value="Genomic_DNA"/>
</dbReference>
<gene>
    <name evidence="1" type="ORF">K8V05_03845</name>
</gene>